<evidence type="ECO:0000259" key="8">
    <source>
        <dbReference type="PROSITE" id="PS50022"/>
    </source>
</evidence>
<dbReference type="Pfam" id="PF00754">
    <property type="entry name" value="F5_F8_type_C"/>
    <property type="match status" value="1"/>
</dbReference>
<evidence type="ECO:0000256" key="6">
    <source>
        <dbReference type="PIRSR" id="PIRSR625705-1"/>
    </source>
</evidence>
<dbReference type="InterPro" id="IPR029018">
    <property type="entry name" value="Hex-like_dom2"/>
</dbReference>
<sequence>MKKTILRLLLSLFFCTPTALSVEPTVLPAPKQMQTAKGGTALPLSVSAPEIFSAQAQALEGALRQLFPQSGANSANSSTIEIQQAEGLGAEGYRIDIQDSVRIFATETEGVARAAATLLQLGEAGAEGAWFLPRGSLADSPDYAFRAFLVDMGRNPHSPATLREIIDAMWLAKTRYLHLHLTDDQLFSFPSTAFPKLLSEQAGWTLQDWHEMEAYSQARGVTIIPELEAPGHSGILRNEYPEVFGKTPTELASLDSAYEGLTTILEEMMAVFQATPYIHIGCDEAFGVDEHLQRALVNRLHAFLKKHGRETIVWEGPRLGEGENKVNEEVIHMNWRSIEMPAPQMVEAGYRLINANWDPLYVVDHYPRTMFTAVPTQDCYELDLTRFKHINHAFETFHKPLTIRKSEQLLGFCMAWWEGREENVLPLCRQRLTAATARAWNDQGEDSFESFLQRDQKLAGLLARLHPGEKATPTGGWPDRREPSLPGNLAYGKEVTVSAGASQPHFGPQRLTNGATDRFDHFLGFPTKPEALEITIDLEEVTTIDRIEVYEAAVHGSWESYQVQVSRDGRSYRTIGETRKGSRGDSNKVVHPGDQVRARYVRLRTAGCEDLTFPSFSRLCEIMVFGE</sequence>
<dbReference type="AlphaFoldDB" id="A0A934VMA3"/>
<dbReference type="PRINTS" id="PR00738">
    <property type="entry name" value="GLHYDRLASE20"/>
</dbReference>
<keyword evidence="4" id="KW-0378">Hydrolase</keyword>
<dbReference type="SUPFAM" id="SSF49785">
    <property type="entry name" value="Galactose-binding domain-like"/>
    <property type="match status" value="1"/>
</dbReference>
<keyword evidence="7" id="KW-0732">Signal</keyword>
<dbReference type="GO" id="GO:0030203">
    <property type="term" value="P:glycosaminoglycan metabolic process"/>
    <property type="evidence" value="ECO:0007669"/>
    <property type="project" value="TreeGrafter"/>
</dbReference>
<proteinExistence type="inferred from homology"/>
<comment type="similarity">
    <text evidence="2">Belongs to the glycosyl hydrolase 20 family.</text>
</comment>
<dbReference type="Pfam" id="PF00728">
    <property type="entry name" value="Glyco_hydro_20"/>
    <property type="match status" value="1"/>
</dbReference>
<comment type="caution">
    <text evidence="9">The sequence shown here is derived from an EMBL/GenBank/DDBJ whole genome shotgun (WGS) entry which is preliminary data.</text>
</comment>
<evidence type="ECO:0000256" key="3">
    <source>
        <dbReference type="ARBA" id="ARBA00012663"/>
    </source>
</evidence>
<dbReference type="EMBL" id="JAENIO010000012">
    <property type="protein sequence ID" value="MBK1833735.1"/>
    <property type="molecule type" value="Genomic_DNA"/>
</dbReference>
<dbReference type="InterPro" id="IPR015882">
    <property type="entry name" value="HEX_bac_N"/>
</dbReference>
<dbReference type="InterPro" id="IPR017853">
    <property type="entry name" value="GH"/>
</dbReference>
<dbReference type="InterPro" id="IPR025705">
    <property type="entry name" value="Beta_hexosaminidase_sua/sub"/>
</dbReference>
<feature type="active site" description="Proton donor" evidence="6">
    <location>
        <position position="284"/>
    </location>
</feature>
<organism evidence="9 10">
    <name type="scientific">Roseibacillus ishigakijimensis</name>
    <dbReference type="NCBI Taxonomy" id="454146"/>
    <lineage>
        <taxon>Bacteria</taxon>
        <taxon>Pseudomonadati</taxon>
        <taxon>Verrucomicrobiota</taxon>
        <taxon>Verrucomicrobiia</taxon>
        <taxon>Verrucomicrobiales</taxon>
        <taxon>Verrucomicrobiaceae</taxon>
        <taxon>Roseibacillus</taxon>
    </lineage>
</organism>
<dbReference type="PANTHER" id="PTHR22600">
    <property type="entry name" value="BETA-HEXOSAMINIDASE"/>
    <property type="match status" value="1"/>
</dbReference>
<evidence type="ECO:0000256" key="5">
    <source>
        <dbReference type="ARBA" id="ARBA00023295"/>
    </source>
</evidence>
<dbReference type="GO" id="GO:0005975">
    <property type="term" value="P:carbohydrate metabolic process"/>
    <property type="evidence" value="ECO:0007669"/>
    <property type="project" value="InterPro"/>
</dbReference>
<dbReference type="GO" id="GO:0004563">
    <property type="term" value="F:beta-N-acetylhexosaminidase activity"/>
    <property type="evidence" value="ECO:0007669"/>
    <property type="project" value="UniProtKB-EC"/>
</dbReference>
<feature type="domain" description="F5/8 type C" evidence="8">
    <location>
        <begin position="480"/>
        <end position="627"/>
    </location>
</feature>
<evidence type="ECO:0000256" key="1">
    <source>
        <dbReference type="ARBA" id="ARBA00001231"/>
    </source>
</evidence>
<reference evidence="9" key="1">
    <citation type="submission" date="2021-01" db="EMBL/GenBank/DDBJ databases">
        <title>Modified the classification status of verrucomicrobia.</title>
        <authorList>
            <person name="Feng X."/>
        </authorList>
    </citation>
    <scope>NUCLEOTIDE SEQUENCE</scope>
    <source>
        <strain evidence="9">KCTC 12986</strain>
    </source>
</reference>
<keyword evidence="10" id="KW-1185">Reference proteome</keyword>
<dbReference type="InterPro" id="IPR015883">
    <property type="entry name" value="Glyco_hydro_20_cat"/>
</dbReference>
<accession>A0A934VMA3</accession>
<comment type="catalytic activity">
    <reaction evidence="1">
        <text>Hydrolysis of terminal non-reducing N-acetyl-D-hexosamine residues in N-acetyl-beta-D-hexosaminides.</text>
        <dbReference type="EC" id="3.2.1.52"/>
    </reaction>
</comment>
<dbReference type="EC" id="3.2.1.52" evidence="3"/>
<dbReference type="Pfam" id="PF02838">
    <property type="entry name" value="Glyco_hydro_20b"/>
    <property type="match status" value="1"/>
</dbReference>
<dbReference type="GO" id="GO:0016020">
    <property type="term" value="C:membrane"/>
    <property type="evidence" value="ECO:0007669"/>
    <property type="project" value="TreeGrafter"/>
</dbReference>
<dbReference type="RefSeq" id="WP_200391170.1">
    <property type="nucleotide sequence ID" value="NZ_JAENIO010000012.1"/>
</dbReference>
<feature type="chain" id="PRO_5037808963" description="beta-N-acetylhexosaminidase" evidence="7">
    <location>
        <begin position="22"/>
        <end position="627"/>
    </location>
</feature>
<evidence type="ECO:0000256" key="4">
    <source>
        <dbReference type="ARBA" id="ARBA00022801"/>
    </source>
</evidence>
<dbReference type="SUPFAM" id="SSF55545">
    <property type="entry name" value="beta-N-acetylhexosaminidase-like domain"/>
    <property type="match status" value="1"/>
</dbReference>
<dbReference type="Gene3D" id="3.30.379.10">
    <property type="entry name" value="Chitobiase/beta-hexosaminidase domain 2-like"/>
    <property type="match status" value="1"/>
</dbReference>
<protein>
    <recommendedName>
        <fullName evidence="3">beta-N-acetylhexosaminidase</fullName>
        <ecNumber evidence="3">3.2.1.52</ecNumber>
    </recommendedName>
</protein>
<dbReference type="PANTHER" id="PTHR22600:SF57">
    <property type="entry name" value="BETA-N-ACETYLHEXOSAMINIDASE"/>
    <property type="match status" value="1"/>
</dbReference>
<dbReference type="PROSITE" id="PS50022">
    <property type="entry name" value="FA58C_3"/>
    <property type="match status" value="1"/>
</dbReference>
<feature type="signal peptide" evidence="7">
    <location>
        <begin position="1"/>
        <end position="21"/>
    </location>
</feature>
<evidence type="ECO:0000313" key="9">
    <source>
        <dbReference type="EMBL" id="MBK1833735.1"/>
    </source>
</evidence>
<evidence type="ECO:0000256" key="7">
    <source>
        <dbReference type="SAM" id="SignalP"/>
    </source>
</evidence>
<dbReference type="InterPro" id="IPR000421">
    <property type="entry name" value="FA58C"/>
</dbReference>
<name>A0A934VMA3_9BACT</name>
<dbReference type="Proteomes" id="UP000604083">
    <property type="component" value="Unassembled WGS sequence"/>
</dbReference>
<dbReference type="Gene3D" id="3.20.20.80">
    <property type="entry name" value="Glycosidases"/>
    <property type="match status" value="1"/>
</dbReference>
<evidence type="ECO:0000313" key="10">
    <source>
        <dbReference type="Proteomes" id="UP000604083"/>
    </source>
</evidence>
<dbReference type="Gene3D" id="2.60.120.260">
    <property type="entry name" value="Galactose-binding domain-like"/>
    <property type="match status" value="1"/>
</dbReference>
<keyword evidence="5" id="KW-0326">Glycosidase</keyword>
<evidence type="ECO:0000256" key="2">
    <source>
        <dbReference type="ARBA" id="ARBA00006285"/>
    </source>
</evidence>
<dbReference type="SUPFAM" id="SSF51445">
    <property type="entry name" value="(Trans)glycosidases"/>
    <property type="match status" value="1"/>
</dbReference>
<gene>
    <name evidence="9" type="ORF">JIN78_06640</name>
</gene>
<dbReference type="InterPro" id="IPR008979">
    <property type="entry name" value="Galactose-bd-like_sf"/>
</dbReference>